<dbReference type="SFLD" id="SFLDG01066">
    <property type="entry name" value="organic_radical-activating_enz"/>
    <property type="match status" value="1"/>
</dbReference>
<dbReference type="InterPro" id="IPR040074">
    <property type="entry name" value="BssD/PflA/YjjW"/>
</dbReference>
<dbReference type="Gene3D" id="3.20.20.70">
    <property type="entry name" value="Aldolase class I"/>
    <property type="match status" value="1"/>
</dbReference>
<name>A0AA44BED9_9CLOT</name>
<dbReference type="SUPFAM" id="SSF54862">
    <property type="entry name" value="4Fe-4S ferredoxins"/>
    <property type="match status" value="1"/>
</dbReference>
<keyword evidence="7" id="KW-0408">Iron</keyword>
<dbReference type="PROSITE" id="PS51918">
    <property type="entry name" value="RADICAL_SAM"/>
    <property type="match status" value="1"/>
</dbReference>
<dbReference type="Proteomes" id="UP000449710">
    <property type="component" value="Unassembled WGS sequence"/>
</dbReference>
<gene>
    <name evidence="12" type="ORF">ISALK_10135</name>
</gene>
<reference evidence="12 13" key="1">
    <citation type="submission" date="2019-04" db="EMBL/GenBank/DDBJ databases">
        <title>Isachenkonia alkalipeptolytica gen. nov. sp. nov. a new anaerobic, alkiliphilic organothrophic bacterium capable to reduce synthesized ferrihydrite isolated from a soda lake.</title>
        <authorList>
            <person name="Toshchakov S.V."/>
            <person name="Zavarzina D.G."/>
            <person name="Zhilina T.N."/>
            <person name="Kostrikina N.A."/>
            <person name="Kublanov I.V."/>
        </authorList>
    </citation>
    <scope>NUCLEOTIDE SEQUENCE [LARGE SCALE GENOMIC DNA]</scope>
    <source>
        <strain evidence="12 13">Z-1701</strain>
    </source>
</reference>
<dbReference type="Pfam" id="PF13353">
    <property type="entry name" value="Fer4_12"/>
    <property type="match status" value="1"/>
</dbReference>
<accession>A0AA44BED9</accession>
<dbReference type="InterPro" id="IPR034457">
    <property type="entry name" value="Organic_radical-activating"/>
</dbReference>
<dbReference type="NCBIfam" id="TIGR02494">
    <property type="entry name" value="PFLE_PFLC"/>
    <property type="match status" value="1"/>
</dbReference>
<comment type="cofactor">
    <cofactor evidence="1">
        <name>[4Fe-4S] cluster</name>
        <dbReference type="ChEBI" id="CHEBI:49883"/>
    </cofactor>
</comment>
<dbReference type="AlphaFoldDB" id="A0AA44BED9"/>
<dbReference type="EMBL" id="SUMG01000012">
    <property type="protein sequence ID" value="NBG88858.1"/>
    <property type="molecule type" value="Genomic_DNA"/>
</dbReference>
<evidence type="ECO:0000256" key="3">
    <source>
        <dbReference type="ARBA" id="ARBA00022485"/>
    </source>
</evidence>
<dbReference type="GO" id="GO:0051539">
    <property type="term" value="F:4 iron, 4 sulfur cluster binding"/>
    <property type="evidence" value="ECO:0007669"/>
    <property type="project" value="UniProtKB-KW"/>
</dbReference>
<dbReference type="InterPro" id="IPR017900">
    <property type="entry name" value="4Fe4S_Fe_S_CS"/>
</dbReference>
<evidence type="ECO:0000256" key="1">
    <source>
        <dbReference type="ARBA" id="ARBA00001966"/>
    </source>
</evidence>
<proteinExistence type="inferred from homology"/>
<dbReference type="InterPro" id="IPR013785">
    <property type="entry name" value="Aldolase_TIM"/>
</dbReference>
<dbReference type="Gene3D" id="3.30.70.20">
    <property type="match status" value="1"/>
</dbReference>
<dbReference type="PROSITE" id="PS00198">
    <property type="entry name" value="4FE4S_FER_1"/>
    <property type="match status" value="1"/>
</dbReference>
<dbReference type="GO" id="GO:0046872">
    <property type="term" value="F:metal ion binding"/>
    <property type="evidence" value="ECO:0007669"/>
    <property type="project" value="UniProtKB-KW"/>
</dbReference>
<evidence type="ECO:0000256" key="2">
    <source>
        <dbReference type="ARBA" id="ARBA00009777"/>
    </source>
</evidence>
<dbReference type="RefSeq" id="WP_160721916.1">
    <property type="nucleotide sequence ID" value="NZ_SUMG01000012.1"/>
</dbReference>
<dbReference type="InterPro" id="IPR001989">
    <property type="entry name" value="Radical_activat_CS"/>
</dbReference>
<evidence type="ECO:0000256" key="7">
    <source>
        <dbReference type="ARBA" id="ARBA00023004"/>
    </source>
</evidence>
<dbReference type="PIRSF" id="PIRSF000371">
    <property type="entry name" value="PFL_act_enz"/>
    <property type="match status" value="1"/>
</dbReference>
<keyword evidence="8" id="KW-0411">Iron-sulfur</keyword>
<dbReference type="PROSITE" id="PS51379">
    <property type="entry name" value="4FE4S_FER_2"/>
    <property type="match status" value="2"/>
</dbReference>
<dbReference type="PROSITE" id="PS01087">
    <property type="entry name" value="RADICAL_ACTIVATING"/>
    <property type="match status" value="1"/>
</dbReference>
<comment type="similarity">
    <text evidence="2">Belongs to the organic radical-activating enzymes family.</text>
</comment>
<sequence length="316" mass="35586">MLQKGIITNVQRFTIHDGPGMRTELFLKGCPLKCEWCSNPESLKPYIEPGVYESKCISYEKCGLCVEACPEEGVLSFNEGKLTSIDRRKCTGCLACYDACPSDAIKQWGKIKTVEECMVEIRKDKGYYDRSGGGVTVSGGEPLVQSDFVAALFKACKEEGIHTCLESSFHGDWKEIQKILPYTDLIISDIKHMDRQIHEKHTGVGNEIILKNLQRIAGTDREIILRIPVIPEVNDDKANIKATADFILNDLDGKVRTLQLLSFMRLGEEKYQSLGMPYGMDHVKLDRESFQKKVGEIAAYFNHRGIHCQVGTKEKQ</sequence>
<evidence type="ECO:0000256" key="9">
    <source>
        <dbReference type="ARBA" id="ARBA00047365"/>
    </source>
</evidence>
<evidence type="ECO:0000256" key="6">
    <source>
        <dbReference type="ARBA" id="ARBA00023002"/>
    </source>
</evidence>
<dbReference type="InterPro" id="IPR007197">
    <property type="entry name" value="rSAM"/>
</dbReference>
<evidence type="ECO:0000313" key="13">
    <source>
        <dbReference type="Proteomes" id="UP000449710"/>
    </source>
</evidence>
<feature type="domain" description="Radical SAM core" evidence="11">
    <location>
        <begin position="16"/>
        <end position="302"/>
    </location>
</feature>
<keyword evidence="6" id="KW-0560">Oxidoreductase</keyword>
<evidence type="ECO:0000259" key="10">
    <source>
        <dbReference type="PROSITE" id="PS51379"/>
    </source>
</evidence>
<comment type="caution">
    <text evidence="12">The sequence shown here is derived from an EMBL/GenBank/DDBJ whole genome shotgun (WGS) entry which is preliminary data.</text>
</comment>
<dbReference type="Pfam" id="PF12800">
    <property type="entry name" value="Fer4_4"/>
    <property type="match status" value="1"/>
</dbReference>
<comment type="catalytic activity">
    <reaction evidence="9">
        <text>glycyl-[protein] + reduced [flavodoxin] + S-adenosyl-L-methionine = glycin-2-yl radical-[protein] + semiquinone [flavodoxin] + 5'-deoxyadenosine + L-methionine + H(+)</text>
        <dbReference type="Rhea" id="RHEA:61976"/>
        <dbReference type="Rhea" id="RHEA-COMP:10622"/>
        <dbReference type="Rhea" id="RHEA-COMP:14480"/>
        <dbReference type="Rhea" id="RHEA-COMP:15993"/>
        <dbReference type="Rhea" id="RHEA-COMP:15994"/>
        <dbReference type="ChEBI" id="CHEBI:15378"/>
        <dbReference type="ChEBI" id="CHEBI:17319"/>
        <dbReference type="ChEBI" id="CHEBI:29947"/>
        <dbReference type="ChEBI" id="CHEBI:32722"/>
        <dbReference type="ChEBI" id="CHEBI:57618"/>
        <dbReference type="ChEBI" id="CHEBI:57844"/>
        <dbReference type="ChEBI" id="CHEBI:59789"/>
        <dbReference type="ChEBI" id="CHEBI:140311"/>
    </reaction>
</comment>
<protein>
    <submittedName>
        <fullName evidence="12">Glycyl-radical enzyme activating protein</fullName>
    </submittedName>
</protein>
<organism evidence="12 13">
    <name type="scientific">Isachenkonia alkalipeptolytica</name>
    <dbReference type="NCBI Taxonomy" id="2565777"/>
    <lineage>
        <taxon>Bacteria</taxon>
        <taxon>Bacillati</taxon>
        <taxon>Bacillota</taxon>
        <taxon>Clostridia</taxon>
        <taxon>Eubacteriales</taxon>
        <taxon>Clostridiaceae</taxon>
        <taxon>Isachenkonia</taxon>
    </lineage>
</organism>
<dbReference type="InterPro" id="IPR017896">
    <property type="entry name" value="4Fe4S_Fe-S-bd"/>
</dbReference>
<dbReference type="InterPro" id="IPR012839">
    <property type="entry name" value="Organic_radical_activase"/>
</dbReference>
<dbReference type="PANTHER" id="PTHR30352">
    <property type="entry name" value="PYRUVATE FORMATE-LYASE-ACTIVATING ENZYME"/>
    <property type="match status" value="1"/>
</dbReference>
<evidence type="ECO:0000259" key="11">
    <source>
        <dbReference type="PROSITE" id="PS51918"/>
    </source>
</evidence>
<feature type="domain" description="4Fe-4S ferredoxin-type" evidence="10">
    <location>
        <begin position="81"/>
        <end position="110"/>
    </location>
</feature>
<dbReference type="SFLD" id="SFLDS00029">
    <property type="entry name" value="Radical_SAM"/>
    <property type="match status" value="1"/>
</dbReference>
<evidence type="ECO:0000256" key="5">
    <source>
        <dbReference type="ARBA" id="ARBA00022723"/>
    </source>
</evidence>
<feature type="domain" description="4Fe-4S ferredoxin-type" evidence="10">
    <location>
        <begin position="47"/>
        <end position="80"/>
    </location>
</feature>
<keyword evidence="13" id="KW-1185">Reference proteome</keyword>
<keyword evidence="3" id="KW-0004">4Fe-4S</keyword>
<evidence type="ECO:0000256" key="4">
    <source>
        <dbReference type="ARBA" id="ARBA00022691"/>
    </source>
</evidence>
<evidence type="ECO:0000313" key="12">
    <source>
        <dbReference type="EMBL" id="NBG88858.1"/>
    </source>
</evidence>
<dbReference type="GO" id="GO:0016491">
    <property type="term" value="F:oxidoreductase activity"/>
    <property type="evidence" value="ECO:0007669"/>
    <property type="project" value="UniProtKB-KW"/>
</dbReference>
<evidence type="ECO:0000256" key="8">
    <source>
        <dbReference type="ARBA" id="ARBA00023014"/>
    </source>
</evidence>
<dbReference type="SFLD" id="SFLDG01118">
    <property type="entry name" value="activating_enzymes__group_2"/>
    <property type="match status" value="1"/>
</dbReference>
<keyword evidence="4" id="KW-0949">S-adenosyl-L-methionine</keyword>
<dbReference type="PANTHER" id="PTHR30352:SF4">
    <property type="entry name" value="PYRUVATE FORMATE-LYASE 2-ACTIVATING ENZYME"/>
    <property type="match status" value="1"/>
</dbReference>
<dbReference type="InterPro" id="IPR058240">
    <property type="entry name" value="rSAM_sf"/>
</dbReference>
<dbReference type="Pfam" id="PF04055">
    <property type="entry name" value="Radical_SAM"/>
    <property type="match status" value="1"/>
</dbReference>
<keyword evidence="5" id="KW-0479">Metal-binding</keyword>
<dbReference type="SUPFAM" id="SSF102114">
    <property type="entry name" value="Radical SAM enzymes"/>
    <property type="match status" value="1"/>
</dbReference>